<keyword evidence="4 6" id="KW-1133">Transmembrane helix</keyword>
<comment type="subcellular location">
    <subcellularLocation>
        <location evidence="1">Membrane</location>
        <topology evidence="1">Multi-pass membrane protein</topology>
    </subcellularLocation>
</comment>
<comment type="caution">
    <text evidence="6">Lacks conserved residue(s) required for the propagation of feature annotation.</text>
</comment>
<evidence type="ECO:0000256" key="1">
    <source>
        <dbReference type="ARBA" id="ARBA00004141"/>
    </source>
</evidence>
<keyword evidence="3 6" id="KW-0812">Transmembrane</keyword>
<dbReference type="Gene3D" id="1.20.1070.10">
    <property type="entry name" value="Rhodopsin 7-helix transmembrane proteins"/>
    <property type="match status" value="1"/>
</dbReference>
<evidence type="ECO:0000256" key="2">
    <source>
        <dbReference type="ARBA" id="ARBA00005692"/>
    </source>
</evidence>
<comment type="similarity">
    <text evidence="2 6">Belongs to the nematode receptor-like protein srg family.</text>
</comment>
<evidence type="ECO:0000313" key="7">
    <source>
        <dbReference type="Proteomes" id="UP000887563"/>
    </source>
</evidence>
<keyword evidence="5 6" id="KW-0472">Membrane</keyword>
<feature type="transmembrane region" description="Helical" evidence="6">
    <location>
        <begin position="50"/>
        <end position="71"/>
    </location>
</feature>
<dbReference type="Proteomes" id="UP000887563">
    <property type="component" value="Unplaced"/>
</dbReference>
<dbReference type="InterPro" id="IPR000609">
    <property type="entry name" value="7TM_GPCR_serpentine_rcpt_Srg"/>
</dbReference>
<evidence type="ECO:0000256" key="4">
    <source>
        <dbReference type="ARBA" id="ARBA00022989"/>
    </source>
</evidence>
<protein>
    <recommendedName>
        <fullName evidence="6">Serpentine receptor class gamma</fullName>
    </recommendedName>
</protein>
<dbReference type="GO" id="GO:0004888">
    <property type="term" value="F:transmembrane signaling receptor activity"/>
    <property type="evidence" value="ECO:0007669"/>
    <property type="project" value="InterPro"/>
</dbReference>
<sequence length="134" mass="15526">MPNLLLATFYFFIYYPFHVENLIGVLLIINRLTSILFPLEYEKIWKKPRMIAAILLSCLAPLIITIHIFQYKVYLKEVKSNGFILAYAALTGTNLIGRACLKFCIDEIGMIPHQRWVGIPISEFQLLSSDFRQL</sequence>
<dbReference type="Pfam" id="PF02118">
    <property type="entry name" value="Srg"/>
    <property type="match status" value="1"/>
</dbReference>
<accession>A0A914LMY0</accession>
<feature type="transmembrane region" description="Helical" evidence="6">
    <location>
        <begin position="83"/>
        <end position="105"/>
    </location>
</feature>
<evidence type="ECO:0000256" key="5">
    <source>
        <dbReference type="ARBA" id="ARBA00023136"/>
    </source>
</evidence>
<organism evidence="7 8">
    <name type="scientific">Meloidogyne incognita</name>
    <name type="common">Southern root-knot nematode worm</name>
    <name type="synonym">Oxyuris incognita</name>
    <dbReference type="NCBI Taxonomy" id="6306"/>
    <lineage>
        <taxon>Eukaryota</taxon>
        <taxon>Metazoa</taxon>
        <taxon>Ecdysozoa</taxon>
        <taxon>Nematoda</taxon>
        <taxon>Chromadorea</taxon>
        <taxon>Rhabditida</taxon>
        <taxon>Tylenchina</taxon>
        <taxon>Tylenchomorpha</taxon>
        <taxon>Tylenchoidea</taxon>
        <taxon>Meloidogynidae</taxon>
        <taxon>Meloidogyninae</taxon>
        <taxon>Meloidogyne</taxon>
        <taxon>Meloidogyne incognita group</taxon>
    </lineage>
</organism>
<reference evidence="8" key="1">
    <citation type="submission" date="2022-11" db="UniProtKB">
        <authorList>
            <consortium name="WormBaseParasite"/>
        </authorList>
    </citation>
    <scope>IDENTIFICATION</scope>
</reference>
<evidence type="ECO:0000256" key="6">
    <source>
        <dbReference type="RuleBase" id="RU280813"/>
    </source>
</evidence>
<proteinExistence type="inferred from homology"/>
<dbReference type="GO" id="GO:0007606">
    <property type="term" value="P:sensory perception of chemical stimulus"/>
    <property type="evidence" value="ECO:0007669"/>
    <property type="project" value="UniProtKB-UniRule"/>
</dbReference>
<name>A0A914LMY0_MELIC</name>
<evidence type="ECO:0000313" key="8">
    <source>
        <dbReference type="WBParaSite" id="Minc3s00674g15943"/>
    </source>
</evidence>
<evidence type="ECO:0000256" key="3">
    <source>
        <dbReference type="ARBA" id="ARBA00022692"/>
    </source>
</evidence>
<dbReference type="WBParaSite" id="Minc3s00674g15943">
    <property type="protein sequence ID" value="Minc3s00674g15943"/>
    <property type="gene ID" value="Minc3s00674g15943"/>
</dbReference>
<feature type="transmembrane region" description="Helical" evidence="6">
    <location>
        <begin position="6"/>
        <end position="29"/>
    </location>
</feature>
<dbReference type="GO" id="GO:0016020">
    <property type="term" value="C:membrane"/>
    <property type="evidence" value="ECO:0007669"/>
    <property type="project" value="UniProtKB-SubCell"/>
</dbReference>
<keyword evidence="7" id="KW-1185">Reference proteome</keyword>
<dbReference type="AlphaFoldDB" id="A0A914LMY0"/>